<dbReference type="RefSeq" id="WP_242164476.1">
    <property type="nucleotide sequence ID" value="NZ_JAJMLW010000002.1"/>
</dbReference>
<feature type="domain" description="Zinc-ribbon" evidence="3">
    <location>
        <begin position="3"/>
        <end position="25"/>
    </location>
</feature>
<reference evidence="4" key="1">
    <citation type="submission" date="2021-11" db="EMBL/GenBank/DDBJ databases">
        <title>A Novel Adlercreutzia Species, isolated from a Allomyrina dichotoma larva feces.</title>
        <authorList>
            <person name="Suh M.K."/>
        </authorList>
    </citation>
    <scope>NUCLEOTIDE SEQUENCE</scope>
    <source>
        <strain evidence="4">JBNU-10</strain>
    </source>
</reference>
<evidence type="ECO:0000313" key="5">
    <source>
        <dbReference type="Proteomes" id="UP001430755"/>
    </source>
</evidence>
<dbReference type="InterPro" id="IPR026870">
    <property type="entry name" value="Zinc_ribbon_dom"/>
</dbReference>
<evidence type="ECO:0000256" key="1">
    <source>
        <dbReference type="SAM" id="MobiDB-lite"/>
    </source>
</evidence>
<dbReference type="Pfam" id="PF13240">
    <property type="entry name" value="Zn_Ribbon_1"/>
    <property type="match status" value="1"/>
</dbReference>
<keyword evidence="2" id="KW-0472">Membrane</keyword>
<feature type="region of interest" description="Disordered" evidence="1">
    <location>
        <begin position="56"/>
        <end position="83"/>
    </location>
</feature>
<evidence type="ECO:0000313" key="4">
    <source>
        <dbReference type="EMBL" id="MCI2241840.1"/>
    </source>
</evidence>
<evidence type="ECO:0000259" key="3">
    <source>
        <dbReference type="Pfam" id="PF13240"/>
    </source>
</evidence>
<feature type="region of interest" description="Disordered" evidence="1">
    <location>
        <begin position="188"/>
        <end position="219"/>
    </location>
</feature>
<dbReference type="Proteomes" id="UP001430755">
    <property type="component" value="Unassembled WGS sequence"/>
</dbReference>
<feature type="transmembrane region" description="Helical" evidence="2">
    <location>
        <begin position="155"/>
        <end position="177"/>
    </location>
</feature>
<protein>
    <submittedName>
        <fullName evidence="4">Zinc ribbon domain-containing protein</fullName>
    </submittedName>
</protein>
<comment type="caution">
    <text evidence="4">The sequence shown here is derived from an EMBL/GenBank/DDBJ whole genome shotgun (WGS) entry which is preliminary data.</text>
</comment>
<keyword evidence="5" id="KW-1185">Reference proteome</keyword>
<keyword evidence="2" id="KW-0812">Transmembrane</keyword>
<keyword evidence="2" id="KW-1133">Transmembrane helix</keyword>
<feature type="region of interest" description="Disordered" evidence="1">
    <location>
        <begin position="101"/>
        <end position="137"/>
    </location>
</feature>
<proteinExistence type="predicted"/>
<gene>
    <name evidence="4" type="ORF">LPT13_05665</name>
</gene>
<sequence>MAYCPQCGEALDEGARFCAECGAPVEGARPAPGGAGAGAGDVASAPDATVAMTAAPRDAAPARPDATAAAPDATAAMPPAGGADAARRAADAARAMDALGAGAGGVRPVTGPVSVGSGSTRRMPAVTTPQARPVGSRRPVTYSARNTVRRSRVPLVVGIVVAALLVGMGAFAAVTWANRDHAGGGAAGTSFLSDGAADAPAPPAPDPEPADGRAPATAERLPGAQDDAQAALAAYYGELPGLDGRVSAAAQEFNGLYVSGSLEERRAALGRCEALRADIAEARDEVAALGIPADSPYRGCAADIAALYEDLWQRIDVIVRSWEVDVGFEDPAGHSDEICAPMAAANEGGVNRYLRDYQERYPGADPAKVEA</sequence>
<evidence type="ECO:0000256" key="2">
    <source>
        <dbReference type="SAM" id="Phobius"/>
    </source>
</evidence>
<name>A0ABS9WG51_9ACTN</name>
<dbReference type="EMBL" id="JAJMLW010000002">
    <property type="protein sequence ID" value="MCI2241840.1"/>
    <property type="molecule type" value="Genomic_DNA"/>
</dbReference>
<accession>A0ABS9WG51</accession>
<organism evidence="4 5">
    <name type="scientific">Adlercreutzia faecimuris</name>
    <dbReference type="NCBI Taxonomy" id="2897341"/>
    <lineage>
        <taxon>Bacteria</taxon>
        <taxon>Bacillati</taxon>
        <taxon>Actinomycetota</taxon>
        <taxon>Coriobacteriia</taxon>
        <taxon>Eggerthellales</taxon>
        <taxon>Eggerthellaceae</taxon>
        <taxon>Adlercreutzia</taxon>
    </lineage>
</organism>